<dbReference type="SUPFAM" id="SSF56024">
    <property type="entry name" value="Phospholipase D/nuclease"/>
    <property type="match status" value="1"/>
</dbReference>
<dbReference type="GO" id="GO:0005739">
    <property type="term" value="C:mitochondrion"/>
    <property type="evidence" value="ECO:0007669"/>
    <property type="project" value="UniProtKB-SubCell"/>
</dbReference>
<proteinExistence type="inferred from homology"/>
<dbReference type="Gene3D" id="3.30.870.10">
    <property type="entry name" value="Endonuclease Chain A"/>
    <property type="match status" value="2"/>
</dbReference>
<keyword evidence="10" id="KW-0547">Nucleotide-binding</keyword>
<feature type="domain" description="PLD phosphodiesterase" evidence="12">
    <location>
        <begin position="127"/>
        <end position="153"/>
    </location>
</feature>
<evidence type="ECO:0000313" key="14">
    <source>
        <dbReference type="Proteomes" id="UP000011083"/>
    </source>
</evidence>
<comment type="function">
    <text evidence="10">Functions in the biosynthesis of the anionic phospholipids phosphatidylglycerol and cardiolipin.</text>
</comment>
<dbReference type="UniPathway" id="UPA00084">
    <property type="reaction ID" value="UER00503"/>
</dbReference>
<keyword evidence="4 10" id="KW-0808">Transferase</keyword>
<evidence type="ECO:0000256" key="6">
    <source>
        <dbReference type="ARBA" id="ARBA00023098"/>
    </source>
</evidence>
<dbReference type="OMA" id="HKCLAQC"/>
<evidence type="ECO:0000256" key="9">
    <source>
        <dbReference type="ARBA" id="ARBA00048586"/>
    </source>
</evidence>
<dbReference type="GO" id="GO:0032049">
    <property type="term" value="P:cardiolipin biosynthetic process"/>
    <property type="evidence" value="ECO:0007669"/>
    <property type="project" value="InterPro"/>
</dbReference>
<dbReference type="PANTHER" id="PTHR12586">
    <property type="entry name" value="CDP-DIACYLGLYCEROL--SERINE O-PHOSPHATIDYLTRANSFERASE"/>
    <property type="match status" value="1"/>
</dbReference>
<evidence type="ECO:0000256" key="11">
    <source>
        <dbReference type="SAM" id="MobiDB-lite"/>
    </source>
</evidence>
<dbReference type="VEuPathDB" id="AmoebaDB:ACA1_361010"/>
<comment type="similarity">
    <text evidence="2 10">Belongs to the CDP-alcohol phosphatidyltransferase class-II family.</text>
</comment>
<keyword evidence="5" id="KW-0677">Repeat</keyword>
<evidence type="ECO:0000313" key="13">
    <source>
        <dbReference type="EMBL" id="ELR23065.1"/>
    </source>
</evidence>
<reference evidence="13 14" key="1">
    <citation type="journal article" date="2013" name="Genome Biol.">
        <title>Genome of Acanthamoeba castellanii highlights extensive lateral gene transfer and early evolution of tyrosine kinase signaling.</title>
        <authorList>
            <person name="Clarke M."/>
            <person name="Lohan A.J."/>
            <person name="Liu B."/>
            <person name="Lagkouvardos I."/>
            <person name="Roy S."/>
            <person name="Zafar N."/>
            <person name="Bertelli C."/>
            <person name="Schilde C."/>
            <person name="Kianianmomeni A."/>
            <person name="Burglin T.R."/>
            <person name="Frech C."/>
            <person name="Turcotte B."/>
            <person name="Kopec K.O."/>
            <person name="Synnott J.M."/>
            <person name="Choo C."/>
            <person name="Paponov I."/>
            <person name="Finkler A."/>
            <person name="Soon Heng Tan C."/>
            <person name="Hutchins A.P."/>
            <person name="Weinmeier T."/>
            <person name="Rattei T."/>
            <person name="Chu J.S."/>
            <person name="Gimenez G."/>
            <person name="Irimia M."/>
            <person name="Rigden D.J."/>
            <person name="Fitzpatrick D.A."/>
            <person name="Lorenzo-Morales J."/>
            <person name="Bateman A."/>
            <person name="Chiu C.H."/>
            <person name="Tang P."/>
            <person name="Hegemann P."/>
            <person name="Fromm H."/>
            <person name="Raoult D."/>
            <person name="Greub G."/>
            <person name="Miranda-Saavedra D."/>
            <person name="Chen N."/>
            <person name="Nash P."/>
            <person name="Ginger M.L."/>
            <person name="Horn M."/>
            <person name="Schaap P."/>
            <person name="Caler L."/>
            <person name="Loftus B."/>
        </authorList>
    </citation>
    <scope>NUCLEOTIDE SEQUENCE [LARGE SCALE GENOMIC DNA]</scope>
    <source>
        <strain evidence="13 14">Neff</strain>
    </source>
</reference>
<keyword evidence="8 10" id="KW-1208">Phospholipid metabolism</keyword>
<dbReference type="OrthoDB" id="10250191at2759"/>
<organism evidence="13 14">
    <name type="scientific">Acanthamoeba castellanii (strain ATCC 30010 / Neff)</name>
    <dbReference type="NCBI Taxonomy" id="1257118"/>
    <lineage>
        <taxon>Eukaryota</taxon>
        <taxon>Amoebozoa</taxon>
        <taxon>Discosea</taxon>
        <taxon>Longamoebia</taxon>
        <taxon>Centramoebida</taxon>
        <taxon>Acanthamoebidae</taxon>
        <taxon>Acanthamoeba</taxon>
    </lineage>
</organism>
<dbReference type="GO" id="GO:0008444">
    <property type="term" value="F:CDP-diacylglycerol-glycerol-3-phosphate 3-phosphatidyltransferase activity"/>
    <property type="evidence" value="ECO:0007669"/>
    <property type="project" value="UniProtKB-EC"/>
</dbReference>
<feature type="region of interest" description="Disordered" evidence="11">
    <location>
        <begin position="1"/>
        <end position="29"/>
    </location>
</feature>
<sequence length="451" mass="50152">MSELARRRQSCGLHSQLKDPPSLSAPHLPEGIKRARKRVVIAALYLGTGHHERELVSLLQQACERNRDLRVSILLDCARGLRGDPNSAAMLRPLVEAHPGSVSVSLYQTPDLRGLVKRFAPPRWNEIVGVSHYKAFVFDDDTMLSGANLSDQYFTNRQDRYMLFRQSPELSDFFETLINKSSEFCFGVTPQGGIQLPPGCPHPETAPIAEFADYARSRIAPLLAPAAPAGTNSAASASAQTWVFPTVQMGRFGIHQDERVTELVLSSCTASGATLDLASAYFNITKRYKAAILSPHNQAQVNIITASPEANGFFNSKGMSQHIPMGYTAMEKQFFEEVQARGQGERVRIFEYFREGWTFHGKGLWYTPAGQSRPILTMIGSPNFGRRSTDRDLEAQVVVLTEDPELRGKLAEEKEMLFASTTLVRSATFEKADRYVQPWAKLTTGLLSSYF</sequence>
<dbReference type="EC" id="2.7.8.5" evidence="10"/>
<dbReference type="CDD" id="cd09137">
    <property type="entry name" value="PLDc_PGS1_euk_2"/>
    <property type="match status" value="1"/>
</dbReference>
<dbReference type="GeneID" id="14924035"/>
<dbReference type="PIRSF" id="PIRSF000850">
    <property type="entry name" value="Phospholipase_D_PSS"/>
    <property type="match status" value="1"/>
</dbReference>
<dbReference type="PANTHER" id="PTHR12586:SF1">
    <property type="entry name" value="CDP-DIACYLGLYCEROL--GLYCEROL-3-PHOSPHATE 3-PHOSPHATIDYLTRANSFERASE, MITOCHONDRIAL"/>
    <property type="match status" value="1"/>
</dbReference>
<dbReference type="GO" id="GO:0005524">
    <property type="term" value="F:ATP binding"/>
    <property type="evidence" value="ECO:0007669"/>
    <property type="project" value="UniProtKB-KW"/>
</dbReference>
<name>L8HD08_ACACF</name>
<dbReference type="InterPro" id="IPR016270">
    <property type="entry name" value="PGS1"/>
</dbReference>
<dbReference type="EMBL" id="KB007867">
    <property type="protein sequence ID" value="ELR23065.1"/>
    <property type="molecule type" value="Genomic_DNA"/>
</dbReference>
<comment type="catalytic activity">
    <reaction evidence="9 10">
        <text>a CDP-1,2-diacyl-sn-glycerol + sn-glycerol 3-phosphate = a 1,2-diacyl-sn-glycero-3-phospho-(1'-sn-glycero-3'-phosphate) + CMP + H(+)</text>
        <dbReference type="Rhea" id="RHEA:12593"/>
        <dbReference type="ChEBI" id="CHEBI:15378"/>
        <dbReference type="ChEBI" id="CHEBI:57597"/>
        <dbReference type="ChEBI" id="CHEBI:58332"/>
        <dbReference type="ChEBI" id="CHEBI:60110"/>
        <dbReference type="ChEBI" id="CHEBI:60377"/>
        <dbReference type="EC" id="2.7.8.5"/>
    </reaction>
</comment>
<keyword evidence="3 10" id="KW-0444">Lipid biosynthesis</keyword>
<dbReference type="Proteomes" id="UP000011083">
    <property type="component" value="Unassembled WGS sequence"/>
</dbReference>
<dbReference type="RefSeq" id="XP_004352542.1">
    <property type="nucleotide sequence ID" value="XM_004352490.1"/>
</dbReference>
<evidence type="ECO:0000256" key="7">
    <source>
        <dbReference type="ARBA" id="ARBA00023209"/>
    </source>
</evidence>
<keyword evidence="6 10" id="KW-0443">Lipid metabolism</keyword>
<protein>
    <recommendedName>
        <fullName evidence="10">CDP-diacylglycerol--glycerol-3-phosphate 3-phosphatidyltransferase</fullName>
        <ecNumber evidence="10">2.7.8.5</ecNumber>
    </recommendedName>
</protein>
<comment type="pathway">
    <text evidence="1 10">Phospholipid metabolism; phosphatidylglycerol biosynthesis; phosphatidylglycerol from CDP-diacylglycerol: step 1/2.</text>
</comment>
<evidence type="ECO:0000256" key="5">
    <source>
        <dbReference type="ARBA" id="ARBA00022737"/>
    </source>
</evidence>
<dbReference type="KEGG" id="acan:ACA1_361010"/>
<gene>
    <name evidence="13" type="ORF">ACA1_361010</name>
</gene>
<keyword evidence="10" id="KW-0496">Mitochondrion</keyword>
<evidence type="ECO:0000256" key="8">
    <source>
        <dbReference type="ARBA" id="ARBA00023264"/>
    </source>
</evidence>
<keyword evidence="10" id="KW-0067">ATP-binding</keyword>
<dbReference type="InterPro" id="IPR001736">
    <property type="entry name" value="PLipase_D/transphosphatidylase"/>
</dbReference>
<evidence type="ECO:0000256" key="10">
    <source>
        <dbReference type="RuleBase" id="RU365024"/>
    </source>
</evidence>
<dbReference type="CDD" id="cd09135">
    <property type="entry name" value="PLDc_PGS1_euk_1"/>
    <property type="match status" value="1"/>
</dbReference>
<evidence type="ECO:0000259" key="12">
    <source>
        <dbReference type="PROSITE" id="PS50035"/>
    </source>
</evidence>
<accession>L8HD08</accession>
<evidence type="ECO:0000256" key="1">
    <source>
        <dbReference type="ARBA" id="ARBA00005042"/>
    </source>
</evidence>
<evidence type="ECO:0000256" key="2">
    <source>
        <dbReference type="ARBA" id="ARBA00010682"/>
    </source>
</evidence>
<dbReference type="PROSITE" id="PS50035">
    <property type="entry name" value="PLD"/>
    <property type="match status" value="1"/>
</dbReference>
<dbReference type="AlphaFoldDB" id="L8HD08"/>
<comment type="subcellular location">
    <subcellularLocation>
        <location evidence="10">Mitochondrion</location>
    </subcellularLocation>
</comment>
<evidence type="ECO:0000256" key="4">
    <source>
        <dbReference type="ARBA" id="ARBA00022679"/>
    </source>
</evidence>
<keyword evidence="14" id="KW-1185">Reference proteome</keyword>
<dbReference type="STRING" id="1257118.L8HD08"/>
<keyword evidence="7 10" id="KW-0594">Phospholipid biosynthesis</keyword>
<evidence type="ECO:0000256" key="3">
    <source>
        <dbReference type="ARBA" id="ARBA00022516"/>
    </source>
</evidence>